<dbReference type="GO" id="GO:0006189">
    <property type="term" value="P:'de novo' IMP biosynthetic process"/>
    <property type="evidence" value="ECO:0007669"/>
    <property type="project" value="UniProtKB-UniRule"/>
</dbReference>
<dbReference type="HAMAP" id="MF_01930">
    <property type="entry name" value="PurN"/>
    <property type="match status" value="1"/>
</dbReference>
<evidence type="ECO:0000256" key="4">
    <source>
        <dbReference type="HAMAP-Rule" id="MF_01930"/>
    </source>
</evidence>
<keyword evidence="3 4" id="KW-0658">Purine biosynthesis</keyword>
<keyword evidence="7" id="KW-1185">Reference proteome</keyword>
<evidence type="ECO:0000313" key="7">
    <source>
        <dbReference type="Proteomes" id="UP000255328"/>
    </source>
</evidence>
<feature type="active site" description="Proton donor" evidence="4">
    <location>
        <position position="106"/>
    </location>
</feature>
<dbReference type="Pfam" id="PF00551">
    <property type="entry name" value="Formyl_trans_N"/>
    <property type="match status" value="1"/>
</dbReference>
<dbReference type="GO" id="GO:0004644">
    <property type="term" value="F:phosphoribosylglycinamide formyltransferase activity"/>
    <property type="evidence" value="ECO:0007669"/>
    <property type="project" value="UniProtKB-UniRule"/>
</dbReference>
<proteinExistence type="inferred from homology"/>
<evidence type="ECO:0000256" key="2">
    <source>
        <dbReference type="ARBA" id="ARBA00022679"/>
    </source>
</evidence>
<feature type="domain" description="Formyl transferase N-terminal" evidence="5">
    <location>
        <begin position="3"/>
        <end position="183"/>
    </location>
</feature>
<dbReference type="InterPro" id="IPR036477">
    <property type="entry name" value="Formyl_transf_N_sf"/>
</dbReference>
<evidence type="ECO:0000256" key="1">
    <source>
        <dbReference type="ARBA" id="ARBA00005054"/>
    </source>
</evidence>
<dbReference type="OrthoDB" id="9806170at2"/>
<comment type="catalytic activity">
    <reaction evidence="4">
        <text>N(1)-(5-phospho-beta-D-ribosyl)glycinamide + (6R)-10-formyltetrahydrofolate = N(2)-formyl-N(1)-(5-phospho-beta-D-ribosyl)glycinamide + (6S)-5,6,7,8-tetrahydrofolate + H(+)</text>
        <dbReference type="Rhea" id="RHEA:15053"/>
        <dbReference type="ChEBI" id="CHEBI:15378"/>
        <dbReference type="ChEBI" id="CHEBI:57453"/>
        <dbReference type="ChEBI" id="CHEBI:143788"/>
        <dbReference type="ChEBI" id="CHEBI:147286"/>
        <dbReference type="ChEBI" id="CHEBI:195366"/>
        <dbReference type="EC" id="2.1.2.2"/>
    </reaction>
</comment>
<dbReference type="PANTHER" id="PTHR43369:SF2">
    <property type="entry name" value="PHOSPHORIBOSYLGLYCINAMIDE FORMYLTRANSFERASE"/>
    <property type="match status" value="1"/>
</dbReference>
<dbReference type="PANTHER" id="PTHR43369">
    <property type="entry name" value="PHOSPHORIBOSYLGLYCINAMIDE FORMYLTRANSFERASE"/>
    <property type="match status" value="1"/>
</dbReference>
<dbReference type="InterPro" id="IPR004607">
    <property type="entry name" value="GART"/>
</dbReference>
<dbReference type="RefSeq" id="WP_115269299.1">
    <property type="nucleotide sequence ID" value="NZ_CASFEE010000018.1"/>
</dbReference>
<dbReference type="InterPro" id="IPR002376">
    <property type="entry name" value="Formyl_transf_N"/>
</dbReference>
<dbReference type="GO" id="GO:0005829">
    <property type="term" value="C:cytosol"/>
    <property type="evidence" value="ECO:0007669"/>
    <property type="project" value="TreeGrafter"/>
</dbReference>
<dbReference type="EC" id="2.1.2.2" evidence="4"/>
<comment type="caution">
    <text evidence="4">Lacks conserved residue(s) required for the propagation of feature annotation.</text>
</comment>
<dbReference type="Proteomes" id="UP000255328">
    <property type="component" value="Unassembled WGS sequence"/>
</dbReference>
<dbReference type="AlphaFoldDB" id="A0A377GW64"/>
<sequence>MFKIGVLVSGGGSNLQSIIDKSKSGELQCNVEVVIGDRECYGVERAKEAGIDRHVLDRKILKKELCKEIDKIITEKGVELVVLAGFLSIIDEEFVNKWKGKIINIHPSLLPKFGGPGMYGIKVHEAVLKAGEQESGCTVHYVDTGVDSGEIIAQKRVKVLVGDTPETLQKRILMEEHKLLPESIAKIITEKNKGVYS</sequence>
<dbReference type="EMBL" id="UGGU01000003">
    <property type="protein sequence ID" value="STO31208.1"/>
    <property type="molecule type" value="Genomic_DNA"/>
</dbReference>
<dbReference type="NCBIfam" id="TIGR00639">
    <property type="entry name" value="PurN"/>
    <property type="match status" value="1"/>
</dbReference>
<accession>A0A377GW64</accession>
<feature type="site" description="Raises pKa of active site His" evidence="4">
    <location>
        <position position="147"/>
    </location>
</feature>
<gene>
    <name evidence="4 6" type="primary">purN</name>
    <name evidence="6" type="ORF">NCTC10723_00653</name>
</gene>
<dbReference type="UniPathway" id="UPA00074">
    <property type="reaction ID" value="UER00126"/>
</dbReference>
<protein>
    <recommendedName>
        <fullName evidence="4">Phosphoribosylglycinamide formyltransferase</fullName>
        <ecNumber evidence="4">2.1.2.2</ecNumber>
    </recommendedName>
    <alternativeName>
        <fullName evidence="4">5'-phosphoribosylglycinamide transformylase</fullName>
    </alternativeName>
    <alternativeName>
        <fullName evidence="4">GAR transformylase</fullName>
        <shortName evidence="4">GART</shortName>
    </alternativeName>
</protein>
<evidence type="ECO:0000256" key="3">
    <source>
        <dbReference type="ARBA" id="ARBA00022755"/>
    </source>
</evidence>
<organism evidence="6 7">
    <name type="scientific">Fusobacterium necrogenes</name>
    <dbReference type="NCBI Taxonomy" id="858"/>
    <lineage>
        <taxon>Bacteria</taxon>
        <taxon>Fusobacteriati</taxon>
        <taxon>Fusobacteriota</taxon>
        <taxon>Fusobacteriia</taxon>
        <taxon>Fusobacteriales</taxon>
        <taxon>Fusobacteriaceae</taxon>
        <taxon>Fusobacterium</taxon>
    </lineage>
</organism>
<name>A0A377GW64_9FUSO</name>
<comment type="similarity">
    <text evidence="4">Belongs to the GART family.</text>
</comment>
<keyword evidence="2 4" id="KW-0808">Transferase</keyword>
<feature type="binding site" evidence="4">
    <location>
        <begin position="12"/>
        <end position="14"/>
    </location>
    <ligand>
        <name>N(1)-(5-phospho-beta-D-ribosyl)glycinamide</name>
        <dbReference type="ChEBI" id="CHEBI:143788"/>
    </ligand>
</feature>
<evidence type="ECO:0000259" key="5">
    <source>
        <dbReference type="Pfam" id="PF00551"/>
    </source>
</evidence>
<feature type="binding site" evidence="4">
    <location>
        <position position="104"/>
    </location>
    <ligand>
        <name>(6R)-10-formyltetrahydrofolate</name>
        <dbReference type="ChEBI" id="CHEBI:195366"/>
    </ligand>
</feature>
<evidence type="ECO:0000313" key="6">
    <source>
        <dbReference type="EMBL" id="STO31208.1"/>
    </source>
</evidence>
<comment type="pathway">
    <text evidence="1 4">Purine metabolism; IMP biosynthesis via de novo pathway; N(2)-formyl-N(1)-(5-phospho-D-ribosyl)glycinamide from N(1)-(5-phospho-D-ribosyl)glycinamide (10-formyl THF route): step 1/1.</text>
</comment>
<reference evidence="6 7" key="1">
    <citation type="submission" date="2018-06" db="EMBL/GenBank/DDBJ databases">
        <authorList>
            <consortium name="Pathogen Informatics"/>
            <person name="Doyle S."/>
        </authorList>
    </citation>
    <scope>NUCLEOTIDE SEQUENCE [LARGE SCALE GENOMIC DNA]</scope>
    <source>
        <strain evidence="6 7">NCTC10723</strain>
    </source>
</reference>
<dbReference type="SUPFAM" id="SSF53328">
    <property type="entry name" value="Formyltransferase"/>
    <property type="match status" value="1"/>
</dbReference>
<dbReference type="CDD" id="cd08645">
    <property type="entry name" value="FMT_core_GART"/>
    <property type="match status" value="1"/>
</dbReference>
<feature type="binding site" evidence="4">
    <location>
        <position position="63"/>
    </location>
    <ligand>
        <name>(6R)-10-formyltetrahydrofolate</name>
        <dbReference type="ChEBI" id="CHEBI:195366"/>
    </ligand>
</feature>
<dbReference type="Gene3D" id="3.40.50.170">
    <property type="entry name" value="Formyl transferase, N-terminal domain"/>
    <property type="match status" value="1"/>
</dbReference>
<comment type="function">
    <text evidence="4">Catalyzes the transfer of a formyl group from 10-formyltetrahydrofolate to 5-phospho-ribosyl-glycinamide (GAR), producing 5-phospho-ribosyl-N-formylglycinamide (FGAR) and tetrahydrofolate.</text>
</comment>